<gene>
    <name evidence="3" type="primary">ARD1_1</name>
    <name evidence="3" type="ORF">LAWI1_G007093</name>
</gene>
<protein>
    <submittedName>
        <fullName evidence="3">D-arabinitol dehydrogenase</fullName>
    </submittedName>
</protein>
<evidence type="ECO:0000313" key="4">
    <source>
        <dbReference type="Proteomes" id="UP000315522"/>
    </source>
</evidence>
<evidence type="ECO:0000313" key="3">
    <source>
        <dbReference type="EMBL" id="TVY88567.1"/>
    </source>
</evidence>
<dbReference type="SUPFAM" id="SSF51735">
    <property type="entry name" value="NAD(P)-binding Rossmann-fold domains"/>
    <property type="match status" value="1"/>
</dbReference>
<dbReference type="PANTHER" id="PTHR43401:SF2">
    <property type="entry name" value="L-THREONINE 3-DEHYDROGENASE"/>
    <property type="match status" value="1"/>
</dbReference>
<dbReference type="InterPro" id="IPR050129">
    <property type="entry name" value="Zn_alcohol_dh"/>
</dbReference>
<dbReference type="InterPro" id="IPR036291">
    <property type="entry name" value="NAD(P)-bd_dom_sf"/>
</dbReference>
<sequence>MATTNTASNGTATEFLVPTEMKAIRYHKLKDFSLVTMPVPQPQGHGILVQVRSARIYGMDLHIYNGDFQSALTQGKSVVTGHETSRIVGKRRERKKGFQARRQGHGGQFGANCSWEEASLFEAASCAIHGLDRIRPEAGSNILLIGASPTGLCLAQLLKTNGGAPMVLASNEVPKMELAKRLNCADEYVELSRKDPAKQWADLKIKYPYGFDVVVEASGSHVLLEQAIDCCTRGGKLYYGVYQKSALINVSPQRVLQDEITMVG</sequence>
<comment type="caution">
    <text evidence="3">The sequence shown here is derived from an EMBL/GenBank/DDBJ whole genome shotgun (WGS) entry which is preliminary data.</text>
</comment>
<dbReference type="Gene3D" id="3.40.50.720">
    <property type="entry name" value="NAD(P)-binding Rossmann-like Domain"/>
    <property type="match status" value="1"/>
</dbReference>
<dbReference type="Gene3D" id="3.90.180.10">
    <property type="entry name" value="Medium-chain alcohol dehydrogenases, catalytic domain"/>
    <property type="match status" value="2"/>
</dbReference>
<name>A0A559M6H7_9HELO</name>
<dbReference type="SUPFAM" id="SSF50129">
    <property type="entry name" value="GroES-like"/>
    <property type="match status" value="1"/>
</dbReference>
<dbReference type="PANTHER" id="PTHR43401">
    <property type="entry name" value="L-THREONINE 3-DEHYDROGENASE"/>
    <property type="match status" value="1"/>
</dbReference>
<dbReference type="AlphaFoldDB" id="A0A559M6H7"/>
<accession>A0A559M6H7</accession>
<dbReference type="Pfam" id="PF00107">
    <property type="entry name" value="ADH_zinc_N"/>
    <property type="match status" value="1"/>
</dbReference>
<evidence type="ECO:0000256" key="1">
    <source>
        <dbReference type="ARBA" id="ARBA00023002"/>
    </source>
</evidence>
<dbReference type="EMBL" id="QGML01001662">
    <property type="protein sequence ID" value="TVY88567.1"/>
    <property type="molecule type" value="Genomic_DNA"/>
</dbReference>
<dbReference type="InterPro" id="IPR011032">
    <property type="entry name" value="GroES-like_sf"/>
</dbReference>
<reference evidence="3 4" key="1">
    <citation type="submission" date="2018-05" db="EMBL/GenBank/DDBJ databases">
        <title>Genome sequencing and assembly of the regulated plant pathogen Lachnellula willkommii and related sister species for the development of diagnostic species identification markers.</title>
        <authorList>
            <person name="Giroux E."/>
            <person name="Bilodeau G."/>
        </authorList>
    </citation>
    <scope>NUCLEOTIDE SEQUENCE [LARGE SCALE GENOMIC DNA]</scope>
    <source>
        <strain evidence="3 4">CBS 172.35</strain>
    </source>
</reference>
<keyword evidence="1" id="KW-0560">Oxidoreductase</keyword>
<dbReference type="Proteomes" id="UP000315522">
    <property type="component" value="Unassembled WGS sequence"/>
</dbReference>
<organism evidence="3 4">
    <name type="scientific">Lachnellula willkommii</name>
    <dbReference type="NCBI Taxonomy" id="215461"/>
    <lineage>
        <taxon>Eukaryota</taxon>
        <taxon>Fungi</taxon>
        <taxon>Dikarya</taxon>
        <taxon>Ascomycota</taxon>
        <taxon>Pezizomycotina</taxon>
        <taxon>Leotiomycetes</taxon>
        <taxon>Helotiales</taxon>
        <taxon>Lachnaceae</taxon>
        <taxon>Lachnellula</taxon>
    </lineage>
</organism>
<feature type="domain" description="Alcohol dehydrogenase-like C-terminal" evidence="2">
    <location>
        <begin position="149"/>
        <end position="264"/>
    </location>
</feature>
<proteinExistence type="predicted"/>
<keyword evidence="4" id="KW-1185">Reference proteome</keyword>
<dbReference type="GO" id="GO:0016491">
    <property type="term" value="F:oxidoreductase activity"/>
    <property type="evidence" value="ECO:0007669"/>
    <property type="project" value="UniProtKB-KW"/>
</dbReference>
<dbReference type="InterPro" id="IPR013149">
    <property type="entry name" value="ADH-like_C"/>
</dbReference>
<evidence type="ECO:0000259" key="2">
    <source>
        <dbReference type="Pfam" id="PF00107"/>
    </source>
</evidence>